<proteinExistence type="predicted"/>
<accession>A0A814UE24</accession>
<evidence type="ECO:0000256" key="1">
    <source>
        <dbReference type="PROSITE-ProRule" id="PRU01363"/>
    </source>
</evidence>
<feature type="region of interest" description="C-terminal hotdog fold" evidence="1">
    <location>
        <begin position="1"/>
        <end position="137"/>
    </location>
</feature>
<evidence type="ECO:0000313" key="3">
    <source>
        <dbReference type="EMBL" id="CAF1173459.1"/>
    </source>
</evidence>
<protein>
    <recommendedName>
        <fullName evidence="2">PKS/mFAS DH domain-containing protein</fullName>
    </recommendedName>
</protein>
<dbReference type="InterPro" id="IPR042104">
    <property type="entry name" value="PKS_dehydratase_sf"/>
</dbReference>
<evidence type="ECO:0000259" key="2">
    <source>
        <dbReference type="PROSITE" id="PS52019"/>
    </source>
</evidence>
<keyword evidence="5" id="KW-1185">Reference proteome</keyword>
<comment type="caution">
    <text evidence="3">The sequence shown here is derived from an EMBL/GenBank/DDBJ whole genome shotgun (WGS) entry which is preliminary data.</text>
</comment>
<feature type="region of interest" description="N-terminal hotdog fold" evidence="1">
    <location>
        <position position="1"/>
    </location>
</feature>
<sequence length="145" mass="16611">MDLVFKKIKTLRGTSTTVISELSNDHDDNDSLSFYLLHPSIMDSSLHPFLVLLPGIDTTFLPVRIQKFIYSSKIKTKMNQSTNVEVRVLCHDNICGIGQEEIYNLDLWIFPMGNKIEEPIFTLEGVDIQQIQRIQSGRWVNGKNN</sequence>
<dbReference type="EMBL" id="CAJNOI010000238">
    <property type="protein sequence ID" value="CAF1202774.1"/>
    <property type="molecule type" value="Genomic_DNA"/>
</dbReference>
<feature type="domain" description="PKS/mFAS DH" evidence="2">
    <location>
        <begin position="1"/>
        <end position="137"/>
    </location>
</feature>
<dbReference type="Proteomes" id="UP000663832">
    <property type="component" value="Unassembled WGS sequence"/>
</dbReference>
<dbReference type="Proteomes" id="UP000663877">
    <property type="component" value="Unassembled WGS sequence"/>
</dbReference>
<organism evidence="3 5">
    <name type="scientific">Adineta steineri</name>
    <dbReference type="NCBI Taxonomy" id="433720"/>
    <lineage>
        <taxon>Eukaryota</taxon>
        <taxon>Metazoa</taxon>
        <taxon>Spiralia</taxon>
        <taxon>Gnathifera</taxon>
        <taxon>Rotifera</taxon>
        <taxon>Eurotatoria</taxon>
        <taxon>Bdelloidea</taxon>
        <taxon>Adinetida</taxon>
        <taxon>Adinetidae</taxon>
        <taxon>Adineta</taxon>
    </lineage>
</organism>
<dbReference type="Gene3D" id="3.10.129.110">
    <property type="entry name" value="Polyketide synthase dehydratase"/>
    <property type="match status" value="1"/>
</dbReference>
<dbReference type="Pfam" id="PF14765">
    <property type="entry name" value="PS-DH"/>
    <property type="match status" value="1"/>
</dbReference>
<dbReference type="InterPro" id="IPR049900">
    <property type="entry name" value="PKS_mFAS_DH"/>
</dbReference>
<evidence type="ECO:0000313" key="4">
    <source>
        <dbReference type="EMBL" id="CAF1202774.1"/>
    </source>
</evidence>
<dbReference type="PROSITE" id="PS52019">
    <property type="entry name" value="PKS_MFAS_DH"/>
    <property type="match status" value="1"/>
</dbReference>
<dbReference type="AlphaFoldDB" id="A0A814UE24"/>
<gene>
    <name evidence="4" type="ORF">BJG266_LOCUS27002</name>
    <name evidence="3" type="ORF">QVE165_LOCUS24255</name>
</gene>
<evidence type="ECO:0000313" key="5">
    <source>
        <dbReference type="Proteomes" id="UP000663832"/>
    </source>
</evidence>
<reference evidence="3" key="1">
    <citation type="submission" date="2021-02" db="EMBL/GenBank/DDBJ databases">
        <authorList>
            <person name="Nowell W R."/>
        </authorList>
    </citation>
    <scope>NUCLEOTIDE SEQUENCE</scope>
</reference>
<comment type="caution">
    <text evidence="1">Lacks conserved residue(s) required for the propagation of feature annotation.</text>
</comment>
<dbReference type="InterPro" id="IPR049551">
    <property type="entry name" value="PKS_DH_C"/>
</dbReference>
<name>A0A814UE24_9BILA</name>
<dbReference type="EMBL" id="CAJNOM010000169">
    <property type="protein sequence ID" value="CAF1173459.1"/>
    <property type="molecule type" value="Genomic_DNA"/>
</dbReference>